<dbReference type="EMBL" id="KN550691">
    <property type="protein sequence ID" value="KHJ93607.1"/>
    <property type="molecule type" value="Genomic_DNA"/>
</dbReference>
<gene>
    <name evidence="2" type="ORF">OESDEN_06479</name>
</gene>
<keyword evidence="3" id="KW-1185">Reference proteome</keyword>
<accession>A0A0B1TCR2</accession>
<dbReference type="AlphaFoldDB" id="A0A0B1TCR2"/>
<protein>
    <submittedName>
        <fullName evidence="2">Uncharacterized protein</fullName>
    </submittedName>
</protein>
<evidence type="ECO:0000313" key="3">
    <source>
        <dbReference type="Proteomes" id="UP000053660"/>
    </source>
</evidence>
<sequence length="76" mass="8410">MKFLNILVIVALTMGTARAAAMASRMTFKKLCDGMCPAAFNPEDPKLNIQGPGKIELQAMLFRILKEEWNHGGIFV</sequence>
<keyword evidence="1" id="KW-0732">Signal</keyword>
<proteinExistence type="predicted"/>
<feature type="chain" id="PRO_5002061624" evidence="1">
    <location>
        <begin position="20"/>
        <end position="76"/>
    </location>
</feature>
<name>A0A0B1TCR2_OESDE</name>
<dbReference type="Proteomes" id="UP000053660">
    <property type="component" value="Unassembled WGS sequence"/>
</dbReference>
<evidence type="ECO:0000313" key="2">
    <source>
        <dbReference type="EMBL" id="KHJ93607.1"/>
    </source>
</evidence>
<reference evidence="2 3" key="1">
    <citation type="submission" date="2014-03" db="EMBL/GenBank/DDBJ databases">
        <title>Draft genome of the hookworm Oesophagostomum dentatum.</title>
        <authorList>
            <person name="Mitreva M."/>
        </authorList>
    </citation>
    <scope>NUCLEOTIDE SEQUENCE [LARGE SCALE GENOMIC DNA]</scope>
    <source>
        <strain evidence="2 3">OD-Hann</strain>
    </source>
</reference>
<feature type="signal peptide" evidence="1">
    <location>
        <begin position="1"/>
        <end position="19"/>
    </location>
</feature>
<organism evidence="2 3">
    <name type="scientific">Oesophagostomum dentatum</name>
    <name type="common">Nodular worm</name>
    <dbReference type="NCBI Taxonomy" id="61180"/>
    <lineage>
        <taxon>Eukaryota</taxon>
        <taxon>Metazoa</taxon>
        <taxon>Ecdysozoa</taxon>
        <taxon>Nematoda</taxon>
        <taxon>Chromadorea</taxon>
        <taxon>Rhabditida</taxon>
        <taxon>Rhabditina</taxon>
        <taxon>Rhabditomorpha</taxon>
        <taxon>Strongyloidea</taxon>
        <taxon>Strongylidae</taxon>
        <taxon>Oesophagostomum</taxon>
    </lineage>
</organism>
<evidence type="ECO:0000256" key="1">
    <source>
        <dbReference type="SAM" id="SignalP"/>
    </source>
</evidence>